<proteinExistence type="predicted"/>
<evidence type="ECO:0000313" key="1">
    <source>
        <dbReference type="EMBL" id="OGZ21724.1"/>
    </source>
</evidence>
<dbReference type="STRING" id="1801668.A3D46_01635"/>
<protein>
    <submittedName>
        <fullName evidence="1">Uncharacterized protein</fullName>
    </submittedName>
</protein>
<dbReference type="AlphaFoldDB" id="A0A1G2E777"/>
<organism evidence="1 2">
    <name type="scientific">Candidatus Nealsonbacteria bacterium RIFCSPHIGHO2_02_FULL_43_13</name>
    <dbReference type="NCBI Taxonomy" id="1801668"/>
    <lineage>
        <taxon>Bacteria</taxon>
        <taxon>Candidatus Nealsoniibacteriota</taxon>
    </lineage>
</organism>
<gene>
    <name evidence="1" type="ORF">A3D46_01635</name>
</gene>
<comment type="caution">
    <text evidence="1">The sequence shown here is derived from an EMBL/GenBank/DDBJ whole genome shotgun (WGS) entry which is preliminary data.</text>
</comment>
<dbReference type="EMBL" id="MHMD01000017">
    <property type="protein sequence ID" value="OGZ21724.1"/>
    <property type="molecule type" value="Genomic_DNA"/>
</dbReference>
<sequence>MADASNSLRFQIDKLSNRAKASAEIKKEYGEGGALNANYRTMEAGIVAANTLGLEGFKHQKDFTLEAVGLDEIVFRFNNKDARDQAKLVMSHYLVKDGQLAPVQTPAFKCLLCGGAMKLALYTGTNYLQCQKDPAHRMTLTELSALDNSKKREANKEIVAAMKERQNILRAQMK</sequence>
<evidence type="ECO:0000313" key="2">
    <source>
        <dbReference type="Proteomes" id="UP000178703"/>
    </source>
</evidence>
<dbReference type="Proteomes" id="UP000178703">
    <property type="component" value="Unassembled WGS sequence"/>
</dbReference>
<accession>A0A1G2E777</accession>
<reference evidence="1 2" key="1">
    <citation type="journal article" date="2016" name="Nat. Commun.">
        <title>Thousands of microbial genomes shed light on interconnected biogeochemical processes in an aquifer system.</title>
        <authorList>
            <person name="Anantharaman K."/>
            <person name="Brown C.T."/>
            <person name="Hug L.A."/>
            <person name="Sharon I."/>
            <person name="Castelle C.J."/>
            <person name="Probst A.J."/>
            <person name="Thomas B.C."/>
            <person name="Singh A."/>
            <person name="Wilkins M.J."/>
            <person name="Karaoz U."/>
            <person name="Brodie E.L."/>
            <person name="Williams K.H."/>
            <person name="Hubbard S.S."/>
            <person name="Banfield J.F."/>
        </authorList>
    </citation>
    <scope>NUCLEOTIDE SEQUENCE [LARGE SCALE GENOMIC DNA]</scope>
</reference>
<name>A0A1G2E777_9BACT</name>